<evidence type="ECO:0000256" key="1">
    <source>
        <dbReference type="SAM" id="Phobius"/>
    </source>
</evidence>
<dbReference type="Proteomes" id="UP000295632">
    <property type="component" value="Unassembled WGS sequence"/>
</dbReference>
<dbReference type="OrthoDB" id="2969345at2"/>
<organism evidence="2 3">
    <name type="scientific">Aureibacillus halotolerans</name>
    <dbReference type="NCBI Taxonomy" id="1508390"/>
    <lineage>
        <taxon>Bacteria</taxon>
        <taxon>Bacillati</taxon>
        <taxon>Bacillota</taxon>
        <taxon>Bacilli</taxon>
        <taxon>Bacillales</taxon>
        <taxon>Bacillaceae</taxon>
        <taxon>Aureibacillus</taxon>
    </lineage>
</organism>
<keyword evidence="3" id="KW-1185">Reference proteome</keyword>
<dbReference type="AlphaFoldDB" id="A0A4R6U4M9"/>
<feature type="transmembrane region" description="Helical" evidence="1">
    <location>
        <begin position="12"/>
        <end position="30"/>
    </location>
</feature>
<keyword evidence="1" id="KW-1133">Transmembrane helix</keyword>
<keyword evidence="1" id="KW-0812">Transmembrane</keyword>
<dbReference type="PANTHER" id="PTHR41309">
    <property type="entry name" value="MEMBRANE PROTEIN-RELATED"/>
    <property type="match status" value="1"/>
</dbReference>
<sequence length="208" mass="23619">MANLLLKEWMVNRSTILLLFSLALVSFFLFEVQMPIYIAMLLGSFYPFMSGMTEYRNNNKVDTLMNSLPVKRRDIVASKYVFALLFGLGLVLTMIVLNLLLPSFEVSLLFILPLSISVMGFSAAIYYPFFYLVGARVAMYVNLVIVFISSYIIQNADTLNLENSVLDPLELIRNFSAEQLSFTLLGITIVVLLVSVFISGKIYRQKQF</sequence>
<gene>
    <name evidence="2" type="ORF">EV213_1037</name>
</gene>
<feature type="transmembrane region" description="Helical" evidence="1">
    <location>
        <begin position="107"/>
        <end position="130"/>
    </location>
</feature>
<protein>
    <submittedName>
        <fullName evidence="2">ABC-2 family transporter</fullName>
    </submittedName>
</protein>
<comment type="caution">
    <text evidence="2">The sequence shown here is derived from an EMBL/GenBank/DDBJ whole genome shotgun (WGS) entry which is preliminary data.</text>
</comment>
<accession>A0A4R6U4M9</accession>
<feature type="transmembrane region" description="Helical" evidence="1">
    <location>
        <begin position="76"/>
        <end position="101"/>
    </location>
</feature>
<feature type="transmembrane region" description="Helical" evidence="1">
    <location>
        <begin position="137"/>
        <end position="154"/>
    </location>
</feature>
<name>A0A4R6U4M9_9BACI</name>
<evidence type="ECO:0000313" key="3">
    <source>
        <dbReference type="Proteomes" id="UP000295632"/>
    </source>
</evidence>
<dbReference type="RefSeq" id="WP_133579310.1">
    <property type="nucleotide sequence ID" value="NZ_SNYJ01000003.1"/>
</dbReference>
<reference evidence="2 3" key="1">
    <citation type="submission" date="2019-03" db="EMBL/GenBank/DDBJ databases">
        <title>Genomic Encyclopedia of Type Strains, Phase IV (KMG-IV): sequencing the most valuable type-strain genomes for metagenomic binning, comparative biology and taxonomic classification.</title>
        <authorList>
            <person name="Goeker M."/>
        </authorList>
    </citation>
    <scope>NUCLEOTIDE SEQUENCE [LARGE SCALE GENOMIC DNA]</scope>
    <source>
        <strain evidence="2 3">DSM 28697</strain>
    </source>
</reference>
<dbReference type="InterPro" id="IPR025699">
    <property type="entry name" value="ABC2_memb-like"/>
</dbReference>
<evidence type="ECO:0000313" key="2">
    <source>
        <dbReference type="EMBL" id="TDQ41430.1"/>
    </source>
</evidence>
<keyword evidence="1" id="KW-0472">Membrane</keyword>
<feature type="transmembrane region" description="Helical" evidence="1">
    <location>
        <begin position="180"/>
        <end position="203"/>
    </location>
</feature>
<dbReference type="PANTHER" id="PTHR41309:SF2">
    <property type="entry name" value="MEMBRANE PROTEIN"/>
    <property type="match status" value="1"/>
</dbReference>
<dbReference type="Pfam" id="PF13346">
    <property type="entry name" value="ABC2_membrane_5"/>
    <property type="match status" value="1"/>
</dbReference>
<proteinExistence type="predicted"/>
<dbReference type="EMBL" id="SNYJ01000003">
    <property type="protein sequence ID" value="TDQ41430.1"/>
    <property type="molecule type" value="Genomic_DNA"/>
</dbReference>